<sequence>MLERYALCNFSINNTDGNHHNKDAIMQIPTSLSGPLQVPSDRIATDILPRSFSCPVPSCSSVLAGKVPQRSLMRHLRQPGLGRRIGEEKTVWVNLHKIEHDKLIATRAKAAKSKSRKKKLEEQKISRASAFRLCAGRMGITDMTMIAEKLEIWEGIWADGENDDSIGYYAWVLLDLFTNP</sequence>
<keyword evidence="2" id="KW-1185">Reference proteome</keyword>
<evidence type="ECO:0000313" key="2">
    <source>
        <dbReference type="Proteomes" id="UP001412239"/>
    </source>
</evidence>
<organism evidence="1 2">
    <name type="scientific">Tuber aestivum</name>
    <name type="common">summer truffle</name>
    <dbReference type="NCBI Taxonomy" id="59557"/>
    <lineage>
        <taxon>Eukaryota</taxon>
        <taxon>Fungi</taxon>
        <taxon>Dikarya</taxon>
        <taxon>Ascomycota</taxon>
        <taxon>Pezizomycotina</taxon>
        <taxon>Pezizomycetes</taxon>
        <taxon>Pezizales</taxon>
        <taxon>Tuberaceae</taxon>
        <taxon>Tuber</taxon>
    </lineage>
</organism>
<evidence type="ECO:0000313" key="1">
    <source>
        <dbReference type="EMBL" id="CUS14194.1"/>
    </source>
</evidence>
<dbReference type="Proteomes" id="UP001412239">
    <property type="component" value="Unassembled WGS sequence"/>
</dbReference>
<dbReference type="EMBL" id="LN890961">
    <property type="protein sequence ID" value="CUS14194.1"/>
    <property type="molecule type" value="Genomic_DNA"/>
</dbReference>
<accession>A0A292Q420</accession>
<dbReference type="AlphaFoldDB" id="A0A292Q420"/>
<gene>
    <name evidence="1" type="ORF">GSTUAT00001708001</name>
</gene>
<protein>
    <submittedName>
        <fullName evidence="1">Uncharacterized protein</fullName>
    </submittedName>
</protein>
<name>A0A292Q420_9PEZI</name>
<reference evidence="1" key="1">
    <citation type="submission" date="2015-10" db="EMBL/GenBank/DDBJ databases">
        <authorList>
            <person name="Regsiter A."/>
            <person name="william w."/>
        </authorList>
    </citation>
    <scope>NUCLEOTIDE SEQUENCE</scope>
    <source>
        <strain evidence="1">Montdore</strain>
    </source>
</reference>
<proteinExistence type="predicted"/>